<feature type="transmembrane region" description="Helical" evidence="1">
    <location>
        <begin position="12"/>
        <end position="33"/>
    </location>
</feature>
<dbReference type="PANTHER" id="PTHR34989:SF1">
    <property type="entry name" value="PROTEIN HDED"/>
    <property type="match status" value="1"/>
</dbReference>
<keyword evidence="1" id="KW-0472">Membrane</keyword>
<evidence type="ECO:0000256" key="1">
    <source>
        <dbReference type="SAM" id="Phobius"/>
    </source>
</evidence>
<keyword evidence="3" id="KW-1185">Reference proteome</keyword>
<comment type="caution">
    <text evidence="2">The sequence shown here is derived from an EMBL/GenBank/DDBJ whole genome shotgun (WGS) entry which is preliminary data.</text>
</comment>
<feature type="transmembrane region" description="Helical" evidence="1">
    <location>
        <begin position="97"/>
        <end position="117"/>
    </location>
</feature>
<proteinExistence type="predicted"/>
<protein>
    <submittedName>
        <fullName evidence="2">Membrane protein</fullName>
    </submittedName>
</protein>
<feature type="transmembrane region" description="Helical" evidence="1">
    <location>
        <begin position="39"/>
        <end position="59"/>
    </location>
</feature>
<dbReference type="RefSeq" id="WP_220205342.1">
    <property type="nucleotide sequence ID" value="NZ_BNJK01000001.1"/>
</dbReference>
<evidence type="ECO:0000313" key="3">
    <source>
        <dbReference type="Proteomes" id="UP000597444"/>
    </source>
</evidence>
<dbReference type="Proteomes" id="UP000597444">
    <property type="component" value="Unassembled WGS sequence"/>
</dbReference>
<organism evidence="2 3">
    <name type="scientific">Reticulibacter mediterranei</name>
    <dbReference type="NCBI Taxonomy" id="2778369"/>
    <lineage>
        <taxon>Bacteria</taxon>
        <taxon>Bacillati</taxon>
        <taxon>Chloroflexota</taxon>
        <taxon>Ktedonobacteria</taxon>
        <taxon>Ktedonobacterales</taxon>
        <taxon>Reticulibacteraceae</taxon>
        <taxon>Reticulibacter</taxon>
    </lineage>
</organism>
<feature type="transmembrane region" description="Helical" evidence="1">
    <location>
        <begin position="71"/>
        <end position="91"/>
    </location>
</feature>
<dbReference type="PANTHER" id="PTHR34989">
    <property type="entry name" value="PROTEIN HDED"/>
    <property type="match status" value="1"/>
</dbReference>
<evidence type="ECO:0000313" key="2">
    <source>
        <dbReference type="EMBL" id="GHO94628.1"/>
    </source>
</evidence>
<gene>
    <name evidence="2" type="ORF">KSF_046760</name>
</gene>
<feature type="transmembrane region" description="Helical" evidence="1">
    <location>
        <begin position="156"/>
        <end position="176"/>
    </location>
</feature>
<name>A0A8J3N3Q4_9CHLR</name>
<dbReference type="AlphaFoldDB" id="A0A8J3N3Q4"/>
<reference evidence="2" key="1">
    <citation type="submission" date="2020-10" db="EMBL/GenBank/DDBJ databases">
        <title>Taxonomic study of unclassified bacteria belonging to the class Ktedonobacteria.</title>
        <authorList>
            <person name="Yabe S."/>
            <person name="Wang C.M."/>
            <person name="Zheng Y."/>
            <person name="Sakai Y."/>
            <person name="Cavaletti L."/>
            <person name="Monciardini P."/>
            <person name="Donadio S."/>
        </authorList>
    </citation>
    <scope>NUCLEOTIDE SEQUENCE</scope>
    <source>
        <strain evidence="2">ID150040</strain>
    </source>
</reference>
<accession>A0A8J3N3Q4</accession>
<keyword evidence="1" id="KW-1133">Transmembrane helix</keyword>
<feature type="transmembrane region" description="Helical" evidence="1">
    <location>
        <begin position="129"/>
        <end position="150"/>
    </location>
</feature>
<keyword evidence="1" id="KW-0812">Transmembrane</keyword>
<sequence length="185" mass="20276">MQSIMNTQVPRHYWWMLVIRGILAVLFGLAALLWPGLTLIALVFLFGAYVLVDGVTAIVASLQERTTNRQWWVLLLEGIIDIIAGVLAFVWPAITALALLYIIASWAIITGIFEIVGAFSERFTGTPKWLMGISGVISLLLGVLLAILPGVGLLSLVWLIGIYAIVFGILFIIYALQRRPLAEAA</sequence>
<dbReference type="Pfam" id="PF03729">
    <property type="entry name" value="DUF308"/>
    <property type="match status" value="1"/>
</dbReference>
<dbReference type="EMBL" id="BNJK01000001">
    <property type="protein sequence ID" value="GHO94628.1"/>
    <property type="molecule type" value="Genomic_DNA"/>
</dbReference>
<dbReference type="InterPro" id="IPR052712">
    <property type="entry name" value="Acid_resist_chaperone_HdeD"/>
</dbReference>
<dbReference type="InterPro" id="IPR005325">
    <property type="entry name" value="DUF308_memb"/>
</dbReference>
<dbReference type="GO" id="GO:0005886">
    <property type="term" value="C:plasma membrane"/>
    <property type="evidence" value="ECO:0007669"/>
    <property type="project" value="TreeGrafter"/>
</dbReference>